<gene>
    <name evidence="2" type="ORF">COY87_00025</name>
</gene>
<dbReference type="EMBL" id="PFLI01000001">
    <property type="protein sequence ID" value="PIY72618.1"/>
    <property type="molecule type" value="Genomic_DNA"/>
</dbReference>
<reference evidence="3" key="1">
    <citation type="submission" date="2017-09" db="EMBL/GenBank/DDBJ databases">
        <title>Depth-based differentiation of microbial function through sediment-hosted aquifers and enrichment of novel symbionts in the deep terrestrial subsurface.</title>
        <authorList>
            <person name="Probst A.J."/>
            <person name="Ladd B."/>
            <person name="Jarett J.K."/>
            <person name="Geller-Mcgrath D.E."/>
            <person name="Sieber C.M.K."/>
            <person name="Emerson J.B."/>
            <person name="Anantharaman K."/>
            <person name="Thomas B.C."/>
            <person name="Malmstrom R."/>
            <person name="Stieglmeier M."/>
            <person name="Klingl A."/>
            <person name="Woyke T."/>
            <person name="Ryan C.M."/>
            <person name="Banfield J.F."/>
        </authorList>
    </citation>
    <scope>NUCLEOTIDE SEQUENCE [LARGE SCALE GENOMIC DNA]</scope>
</reference>
<dbReference type="SUPFAM" id="SSF46955">
    <property type="entry name" value="Putative DNA-binding domain"/>
    <property type="match status" value="1"/>
</dbReference>
<feature type="domain" description="Helix-turn-helix" evidence="1">
    <location>
        <begin position="8"/>
        <end position="54"/>
    </location>
</feature>
<sequence length="63" mass="7567">MINMENKYYSIKEISKLLKVSYLTIFRLVKENKIVAYKVGKQYRIKESDFNNYLLTIKNSNNI</sequence>
<accession>A0A2M7QKT1</accession>
<dbReference type="Proteomes" id="UP000229401">
    <property type="component" value="Unassembled WGS sequence"/>
</dbReference>
<evidence type="ECO:0000313" key="2">
    <source>
        <dbReference type="EMBL" id="PIY72618.1"/>
    </source>
</evidence>
<dbReference type="InterPro" id="IPR010093">
    <property type="entry name" value="SinI_DNA-bd"/>
</dbReference>
<dbReference type="InterPro" id="IPR009061">
    <property type="entry name" value="DNA-bd_dom_put_sf"/>
</dbReference>
<name>A0A2M7QKT1_9BACT</name>
<evidence type="ECO:0000313" key="3">
    <source>
        <dbReference type="Proteomes" id="UP000229401"/>
    </source>
</evidence>
<dbReference type="InterPro" id="IPR041657">
    <property type="entry name" value="HTH_17"/>
</dbReference>
<dbReference type="GO" id="GO:0003677">
    <property type="term" value="F:DNA binding"/>
    <property type="evidence" value="ECO:0007669"/>
    <property type="project" value="InterPro"/>
</dbReference>
<dbReference type="AlphaFoldDB" id="A0A2M7QKT1"/>
<dbReference type="Pfam" id="PF12728">
    <property type="entry name" value="HTH_17"/>
    <property type="match status" value="1"/>
</dbReference>
<evidence type="ECO:0000259" key="1">
    <source>
        <dbReference type="Pfam" id="PF12728"/>
    </source>
</evidence>
<proteinExistence type="predicted"/>
<dbReference type="NCBIfam" id="TIGR01764">
    <property type="entry name" value="excise"/>
    <property type="match status" value="1"/>
</dbReference>
<protein>
    <recommendedName>
        <fullName evidence="1">Helix-turn-helix domain-containing protein</fullName>
    </recommendedName>
</protein>
<organism evidence="2 3">
    <name type="scientific">Candidatus Roizmanbacteria bacterium CG_4_10_14_0_8_um_filter_33_9</name>
    <dbReference type="NCBI Taxonomy" id="1974826"/>
    <lineage>
        <taxon>Bacteria</taxon>
        <taxon>Candidatus Roizmaniibacteriota</taxon>
    </lineage>
</organism>
<comment type="caution">
    <text evidence="2">The sequence shown here is derived from an EMBL/GenBank/DDBJ whole genome shotgun (WGS) entry which is preliminary data.</text>
</comment>